<sequence>MLDLLLALFLISGIVIGLKRGLISQLFHMTSSILALIAAYAAHDAVAARLSGLFPAPSLDGNGSSGLLFFAHAVNVDKLFYGAIAFVIIFVAVKIALSFLASMLSIVANLPVIRQFNMIGGGILGFLEIYVVLLVLIVLGTFLPVDSIQAQLQQSVIAGAMINHTPIVSDYVKQLIAFNPTTL</sequence>
<dbReference type="PATRIC" id="fig|665952.3.peg.3413"/>
<evidence type="ECO:0008006" key="8">
    <source>
        <dbReference type="Google" id="ProtNLM"/>
    </source>
</evidence>
<dbReference type="EMBL" id="ACWF01000160">
    <property type="protein sequence ID" value="EHL73096.1"/>
    <property type="molecule type" value="Genomic_DNA"/>
</dbReference>
<evidence type="ECO:0000313" key="7">
    <source>
        <dbReference type="Proteomes" id="UP000011747"/>
    </source>
</evidence>
<dbReference type="PANTHER" id="PTHR37306:SF1">
    <property type="entry name" value="COLICIN V PRODUCTION PROTEIN"/>
    <property type="match status" value="1"/>
</dbReference>
<dbReference type="Proteomes" id="UP000011747">
    <property type="component" value="Unassembled WGS sequence"/>
</dbReference>
<evidence type="ECO:0000256" key="5">
    <source>
        <dbReference type="SAM" id="Phobius"/>
    </source>
</evidence>
<evidence type="ECO:0000256" key="3">
    <source>
        <dbReference type="ARBA" id="ARBA00022989"/>
    </source>
</evidence>
<organism evidence="6 7">
    <name type="scientific">Bacillus smithii 7_3_47FAA</name>
    <dbReference type="NCBI Taxonomy" id="665952"/>
    <lineage>
        <taxon>Bacteria</taxon>
        <taxon>Bacillati</taxon>
        <taxon>Bacillota</taxon>
        <taxon>Bacilli</taxon>
        <taxon>Bacillales</taxon>
        <taxon>Bacillaceae</taxon>
        <taxon>Bacillus</taxon>
    </lineage>
</organism>
<dbReference type="RefSeq" id="WP_003355585.1">
    <property type="nucleotide sequence ID" value="NZ_JH414764.1"/>
</dbReference>
<gene>
    <name evidence="6" type="ORF">HMPREF1015_00486</name>
</gene>
<keyword evidence="3 5" id="KW-1133">Transmembrane helix</keyword>
<evidence type="ECO:0000256" key="2">
    <source>
        <dbReference type="ARBA" id="ARBA00022692"/>
    </source>
</evidence>
<reference evidence="6 7" key="1">
    <citation type="submission" date="2011-09" db="EMBL/GenBank/DDBJ databases">
        <title>The Genome Sequence of Bacillus smithii 7_3_47FAA.</title>
        <authorList>
            <consortium name="The Broad Institute Genome Sequencing Platform"/>
            <person name="Earl A."/>
            <person name="Ward D."/>
            <person name="Feldgarden M."/>
            <person name="Gevers D."/>
            <person name="Daigneault M."/>
            <person name="Strauss J."/>
            <person name="Allen-Vercoe E."/>
            <person name="Young S.K."/>
            <person name="Zeng Q."/>
            <person name="Gargeya S."/>
            <person name="Fitzgerald M."/>
            <person name="Haas B."/>
            <person name="Abouelleil A."/>
            <person name="Alvarado L."/>
            <person name="Arachchi H.M."/>
            <person name="Berlin A."/>
            <person name="Brown A."/>
            <person name="Chapman S.B."/>
            <person name="Chen Z."/>
            <person name="Dunbar C."/>
            <person name="Freedman E."/>
            <person name="Gearin G."/>
            <person name="Goldberg J."/>
            <person name="Griggs A."/>
            <person name="Gujja S."/>
            <person name="Heiman D."/>
            <person name="Howarth C."/>
            <person name="Larson L."/>
            <person name="Lui A."/>
            <person name="MacDonald P.J.P."/>
            <person name="Montmayeur A."/>
            <person name="Murphy C."/>
            <person name="Neiman D."/>
            <person name="Pearson M."/>
            <person name="Priest M."/>
            <person name="Roberts A."/>
            <person name="Saif S."/>
            <person name="Shea T."/>
            <person name="Shenoy N."/>
            <person name="Sisk P."/>
            <person name="Stolte C."/>
            <person name="Sykes S."/>
            <person name="Wortman J."/>
            <person name="Nusbaum C."/>
            <person name="Birren B."/>
        </authorList>
    </citation>
    <scope>NUCLEOTIDE SEQUENCE [LARGE SCALE GENOMIC DNA]</scope>
    <source>
        <strain evidence="6 7">7_3_47FAA</strain>
    </source>
</reference>
<proteinExistence type="predicted"/>
<keyword evidence="2 5" id="KW-0812">Transmembrane</keyword>
<dbReference type="GO" id="GO:0009403">
    <property type="term" value="P:toxin biosynthetic process"/>
    <property type="evidence" value="ECO:0007669"/>
    <property type="project" value="InterPro"/>
</dbReference>
<keyword evidence="7" id="KW-1185">Reference proteome</keyword>
<protein>
    <recommendedName>
        <fullName evidence="8">Colicin V production protein</fullName>
    </recommendedName>
</protein>
<dbReference type="GO" id="GO:0016020">
    <property type="term" value="C:membrane"/>
    <property type="evidence" value="ECO:0007669"/>
    <property type="project" value="UniProtKB-SubCell"/>
</dbReference>
<dbReference type="InterPro" id="IPR003825">
    <property type="entry name" value="Colicin-V_CvpA"/>
</dbReference>
<name>G9QQB9_9BACI</name>
<dbReference type="Pfam" id="PF02674">
    <property type="entry name" value="Colicin_V"/>
    <property type="match status" value="1"/>
</dbReference>
<comment type="caution">
    <text evidence="6">The sequence shown here is derived from an EMBL/GenBank/DDBJ whole genome shotgun (WGS) entry which is preliminary data.</text>
</comment>
<dbReference type="GeneID" id="87582480"/>
<evidence type="ECO:0000256" key="4">
    <source>
        <dbReference type="ARBA" id="ARBA00023136"/>
    </source>
</evidence>
<dbReference type="PANTHER" id="PTHR37306">
    <property type="entry name" value="COLICIN V PRODUCTION PROTEIN"/>
    <property type="match status" value="1"/>
</dbReference>
<dbReference type="AlphaFoldDB" id="G9QQB9"/>
<feature type="transmembrane region" description="Helical" evidence="5">
    <location>
        <begin position="119"/>
        <end position="143"/>
    </location>
</feature>
<evidence type="ECO:0000313" key="6">
    <source>
        <dbReference type="EMBL" id="EHL73096.1"/>
    </source>
</evidence>
<dbReference type="HOGENOM" id="CLU_092720_3_0_9"/>
<evidence type="ECO:0000256" key="1">
    <source>
        <dbReference type="ARBA" id="ARBA00004141"/>
    </source>
</evidence>
<keyword evidence="4 5" id="KW-0472">Membrane</keyword>
<comment type="subcellular location">
    <subcellularLocation>
        <location evidence="1">Membrane</location>
        <topology evidence="1">Multi-pass membrane protein</topology>
    </subcellularLocation>
</comment>
<feature type="transmembrane region" description="Helical" evidence="5">
    <location>
        <begin position="79"/>
        <end position="107"/>
    </location>
</feature>
<accession>G9QQB9</accession>